<dbReference type="EMBL" id="WPHU01000008">
    <property type="protein sequence ID" value="MVA58435.1"/>
    <property type="molecule type" value="Genomic_DNA"/>
</dbReference>
<dbReference type="GO" id="GO:0016020">
    <property type="term" value="C:membrane"/>
    <property type="evidence" value="ECO:0007669"/>
    <property type="project" value="GOC"/>
</dbReference>
<dbReference type="Gene3D" id="1.20.1280.290">
    <property type="match status" value="1"/>
</dbReference>
<evidence type="ECO:0000313" key="11">
    <source>
        <dbReference type="Proteomes" id="UP000440716"/>
    </source>
</evidence>
<evidence type="ECO:0000313" key="3">
    <source>
        <dbReference type="EMBL" id="KAA3532420.1"/>
    </source>
</evidence>
<evidence type="ECO:0000256" key="1">
    <source>
        <dbReference type="SAM" id="Phobius"/>
    </source>
</evidence>
<evidence type="ECO:0000313" key="6">
    <source>
        <dbReference type="EMBL" id="MUZ72196.1"/>
    </source>
</evidence>
<feature type="transmembrane region" description="Helical" evidence="1">
    <location>
        <begin position="16"/>
        <end position="35"/>
    </location>
</feature>
<dbReference type="Proteomes" id="UP000436692">
    <property type="component" value="Unassembled WGS sequence"/>
</dbReference>
<dbReference type="OrthoDB" id="9793186at2"/>
<dbReference type="InterPro" id="IPR011499">
    <property type="entry name" value="Lipid_A_biosynth_N"/>
</dbReference>
<dbReference type="Proteomes" id="UP000436911">
    <property type="component" value="Unassembled WGS sequence"/>
</dbReference>
<dbReference type="AlphaFoldDB" id="A0A109D045"/>
<feature type="domain" description="Lipid A biosynthesis N-terminal" evidence="2">
    <location>
        <begin position="21"/>
        <end position="92"/>
    </location>
</feature>
<dbReference type="Proteomes" id="UP000440716">
    <property type="component" value="Unassembled WGS sequence"/>
</dbReference>
<feature type="transmembrane region" description="Helical" evidence="1">
    <location>
        <begin position="47"/>
        <end position="68"/>
    </location>
</feature>
<sequence>MNDLLAYFKIHDTNDLIWLALGVIAQLMFSLRFIIQWLVSEKQKRSVIPAAFWWFSVIGGIMLLAYGIHRGEPIIMLGQGLGIIVYIRNLMLLHQGRKTDLPSESKS</sequence>
<organism evidence="3 10">
    <name type="scientific">Agrobacterium vitis</name>
    <name type="common">Rhizobium vitis</name>
    <dbReference type="NCBI Taxonomy" id="373"/>
    <lineage>
        <taxon>Bacteria</taxon>
        <taxon>Pseudomonadati</taxon>
        <taxon>Pseudomonadota</taxon>
        <taxon>Alphaproteobacteria</taxon>
        <taxon>Hyphomicrobiales</taxon>
        <taxon>Rhizobiaceae</taxon>
        <taxon>Rhizobium/Agrobacterium group</taxon>
        <taxon>Agrobacterium</taxon>
    </lineage>
</organism>
<comment type="caution">
    <text evidence="3">The sequence shown here is derived from an EMBL/GenBank/DDBJ whole genome shotgun (WGS) entry which is preliminary data.</text>
</comment>
<gene>
    <name evidence="4" type="ORF">BBI04_016665</name>
    <name evidence="3" type="ORF">DXT89_03585</name>
    <name evidence="7" type="ORF">GOZ88_20215</name>
    <name evidence="6" type="ORF">GOZ90_05830</name>
    <name evidence="5" type="ORF">GOZ95_20030</name>
</gene>
<evidence type="ECO:0000313" key="7">
    <source>
        <dbReference type="EMBL" id="MVA58435.1"/>
    </source>
</evidence>
<evidence type="ECO:0000313" key="4">
    <source>
        <dbReference type="EMBL" id="MUP06436.1"/>
    </source>
</evidence>
<dbReference type="EMBL" id="WPHR01000003">
    <property type="protein sequence ID" value="MUZ72196.1"/>
    <property type="molecule type" value="Genomic_DNA"/>
</dbReference>
<keyword evidence="1" id="KW-0812">Transmembrane</keyword>
<reference evidence="3 10" key="1">
    <citation type="submission" date="2018-08" db="EMBL/GenBank/DDBJ databases">
        <title>Genome sequencing of Agrobacterium vitis strain ICMP 10754.</title>
        <authorList>
            <person name="Visnovsky S.B."/>
            <person name="Pitman A.R."/>
        </authorList>
    </citation>
    <scope>NUCLEOTIDE SEQUENCE [LARGE SCALE GENOMIC DNA]</scope>
    <source>
        <strain evidence="3 10">ICMP 10754</strain>
    </source>
</reference>
<feature type="transmembrane region" description="Helical" evidence="1">
    <location>
        <begin position="74"/>
        <end position="93"/>
    </location>
</feature>
<dbReference type="GeneID" id="60682357"/>
<accession>A0A109D045</accession>
<evidence type="ECO:0000313" key="10">
    <source>
        <dbReference type="Proteomes" id="UP000436911"/>
    </source>
</evidence>
<evidence type="ECO:0000313" key="12">
    <source>
        <dbReference type="Proteomes" id="UP000477951"/>
    </source>
</evidence>
<evidence type="ECO:0000313" key="8">
    <source>
        <dbReference type="Proteomes" id="UP000175993"/>
    </source>
</evidence>
<dbReference type="Proteomes" id="UP000477951">
    <property type="component" value="Unassembled WGS sequence"/>
</dbReference>
<dbReference type="EMBL" id="WPHM01000012">
    <property type="protein sequence ID" value="MUZ59733.1"/>
    <property type="molecule type" value="Genomic_DNA"/>
</dbReference>
<reference evidence="4 8" key="2">
    <citation type="submission" date="2019-11" db="EMBL/GenBank/DDBJ databases">
        <title>Whole-genome sequencing of Allorhizobium vitis.</title>
        <authorList>
            <person name="Gan H.M."/>
            <person name="Savka M.A."/>
        </authorList>
    </citation>
    <scope>NUCLEOTIDE SEQUENCE [LARGE SCALE GENOMIC DNA]</scope>
    <source>
        <strain evidence="4 8">AB4</strain>
    </source>
</reference>
<proteinExistence type="predicted"/>
<reference evidence="9 11" key="3">
    <citation type="submission" date="2019-12" db="EMBL/GenBank/DDBJ databases">
        <title>Whole-genome sequencing of Allorhizobium vitis.</title>
        <authorList>
            <person name="Gan H.M."/>
            <person name="Szegedi E."/>
            <person name="Burr T."/>
            <person name="Savka M.A."/>
        </authorList>
    </citation>
    <scope>NUCLEOTIDE SEQUENCE [LARGE SCALE GENOMIC DNA]</scope>
    <source>
        <strain evidence="7 11">CG415</strain>
        <strain evidence="6 12">CG516</strain>
        <strain evidence="5 9">CG989</strain>
    </source>
</reference>
<dbReference type="EMBL" id="MBEV02000008">
    <property type="protein sequence ID" value="MUP06436.1"/>
    <property type="molecule type" value="Genomic_DNA"/>
</dbReference>
<dbReference type="GO" id="GO:0009245">
    <property type="term" value="P:lipid A biosynthetic process"/>
    <property type="evidence" value="ECO:0007669"/>
    <property type="project" value="InterPro"/>
</dbReference>
<protein>
    <submittedName>
        <fullName evidence="3">Lipid A biosynthesis protein</fullName>
    </submittedName>
</protein>
<keyword evidence="1" id="KW-0472">Membrane</keyword>
<dbReference type="Pfam" id="PF07578">
    <property type="entry name" value="LAB_N"/>
    <property type="match status" value="1"/>
</dbReference>
<dbReference type="EMBL" id="QUSG01000001">
    <property type="protein sequence ID" value="KAA3532420.1"/>
    <property type="molecule type" value="Genomic_DNA"/>
</dbReference>
<dbReference type="GO" id="GO:0008915">
    <property type="term" value="F:lipid-A-disaccharide synthase activity"/>
    <property type="evidence" value="ECO:0007669"/>
    <property type="project" value="InterPro"/>
</dbReference>
<dbReference type="Proteomes" id="UP000175993">
    <property type="component" value="Unassembled WGS sequence"/>
</dbReference>
<evidence type="ECO:0000313" key="9">
    <source>
        <dbReference type="Proteomes" id="UP000436692"/>
    </source>
</evidence>
<dbReference type="RefSeq" id="WP_060715729.1">
    <property type="nucleotide sequence ID" value="NZ_CP055265.1"/>
</dbReference>
<dbReference type="SMART" id="SM01259">
    <property type="entry name" value="LAB_N"/>
    <property type="match status" value="1"/>
</dbReference>
<evidence type="ECO:0000313" key="5">
    <source>
        <dbReference type="EMBL" id="MUZ59733.1"/>
    </source>
</evidence>
<evidence type="ECO:0000259" key="2">
    <source>
        <dbReference type="SMART" id="SM01259"/>
    </source>
</evidence>
<name>A0A109D045_AGRVI</name>
<keyword evidence="1" id="KW-1133">Transmembrane helix</keyword>